<feature type="domain" description="DNA-directed RNA polymerase RpoA/D/Rpb3-type" evidence="12">
    <location>
        <begin position="18"/>
        <end position="224"/>
    </location>
</feature>
<dbReference type="GO" id="GO:0000428">
    <property type="term" value="C:DNA-directed RNA polymerase complex"/>
    <property type="evidence" value="ECO:0007669"/>
    <property type="project" value="UniProtKB-KW"/>
</dbReference>
<dbReference type="InterPro" id="IPR011260">
    <property type="entry name" value="RNAP_asu_C"/>
</dbReference>
<evidence type="ECO:0000256" key="1">
    <source>
        <dbReference type="ARBA" id="ARBA00007123"/>
    </source>
</evidence>
<evidence type="ECO:0000256" key="8">
    <source>
        <dbReference type="ARBA" id="ARBA00032524"/>
    </source>
</evidence>
<dbReference type="HAMAP" id="MF_00059">
    <property type="entry name" value="RNApol_bact_RpoA"/>
    <property type="match status" value="1"/>
</dbReference>
<evidence type="ECO:0000256" key="5">
    <source>
        <dbReference type="ARBA" id="ARBA00022679"/>
    </source>
</evidence>
<dbReference type="EC" id="2.7.7.6" evidence="2 11"/>
<name>A0A0G0MYQ9_9BACT</name>
<dbReference type="InterPro" id="IPR036643">
    <property type="entry name" value="RNApol_insert_sf"/>
</dbReference>
<dbReference type="AlphaFoldDB" id="A0A0G0MYQ9"/>
<dbReference type="SMART" id="SM00662">
    <property type="entry name" value="RPOLD"/>
    <property type="match status" value="1"/>
</dbReference>
<dbReference type="GO" id="GO:0005737">
    <property type="term" value="C:cytoplasm"/>
    <property type="evidence" value="ECO:0007669"/>
    <property type="project" value="UniProtKB-ARBA"/>
</dbReference>
<dbReference type="CDD" id="cd06928">
    <property type="entry name" value="RNAP_alpha_NTD"/>
    <property type="match status" value="1"/>
</dbReference>
<dbReference type="GO" id="GO:0006351">
    <property type="term" value="P:DNA-templated transcription"/>
    <property type="evidence" value="ECO:0007669"/>
    <property type="project" value="UniProtKB-UniRule"/>
</dbReference>
<organism evidence="13 14">
    <name type="scientific">candidate division WS6 bacterium GW2011_GWF2_39_15</name>
    <dbReference type="NCBI Taxonomy" id="1619100"/>
    <lineage>
        <taxon>Bacteria</taxon>
        <taxon>Candidatus Dojkabacteria</taxon>
    </lineage>
</organism>
<dbReference type="SUPFAM" id="SSF56553">
    <property type="entry name" value="Insert subdomain of RNA polymerase alpha subunit"/>
    <property type="match status" value="1"/>
</dbReference>
<dbReference type="SUPFAM" id="SSF47789">
    <property type="entry name" value="C-terminal domain of RNA polymerase alpha subunit"/>
    <property type="match status" value="1"/>
</dbReference>
<reference evidence="13 14" key="1">
    <citation type="journal article" date="2015" name="Nature">
        <title>rRNA introns, odd ribosomes, and small enigmatic genomes across a large radiation of phyla.</title>
        <authorList>
            <person name="Brown C.T."/>
            <person name="Hug L.A."/>
            <person name="Thomas B.C."/>
            <person name="Sharon I."/>
            <person name="Castelle C.J."/>
            <person name="Singh A."/>
            <person name="Wilkins M.J."/>
            <person name="Williams K.H."/>
            <person name="Banfield J.F."/>
        </authorList>
    </citation>
    <scope>NUCLEOTIDE SEQUENCE [LARGE SCALE GENOMIC DNA]</scope>
</reference>
<dbReference type="Proteomes" id="UP000034799">
    <property type="component" value="Unassembled WGS sequence"/>
</dbReference>
<feature type="region of interest" description="Alpha C-terminal domain (alpha-CTD)" evidence="11">
    <location>
        <begin position="253"/>
        <end position="321"/>
    </location>
</feature>
<dbReference type="Gene3D" id="1.10.150.20">
    <property type="entry name" value="5' to 3' exonuclease, C-terminal subdomain"/>
    <property type="match status" value="1"/>
</dbReference>
<comment type="catalytic activity">
    <reaction evidence="10 11">
        <text>RNA(n) + a ribonucleoside 5'-triphosphate = RNA(n+1) + diphosphate</text>
        <dbReference type="Rhea" id="RHEA:21248"/>
        <dbReference type="Rhea" id="RHEA-COMP:14527"/>
        <dbReference type="Rhea" id="RHEA-COMP:17342"/>
        <dbReference type="ChEBI" id="CHEBI:33019"/>
        <dbReference type="ChEBI" id="CHEBI:61557"/>
        <dbReference type="ChEBI" id="CHEBI:140395"/>
        <dbReference type="EC" id="2.7.7.6"/>
    </reaction>
</comment>
<dbReference type="InterPro" id="IPR036603">
    <property type="entry name" value="RBP11-like"/>
</dbReference>
<evidence type="ECO:0000313" key="14">
    <source>
        <dbReference type="Proteomes" id="UP000034799"/>
    </source>
</evidence>
<keyword evidence="5 11" id="KW-0808">Transferase</keyword>
<comment type="function">
    <text evidence="11">DNA-dependent RNA polymerase catalyzes the transcription of DNA into RNA using the four ribonucleoside triphosphates as substrates.</text>
</comment>
<dbReference type="InterPro" id="IPR011263">
    <property type="entry name" value="DNA-dir_RNA_pol_RpoA/D/Rpb3"/>
</dbReference>
<evidence type="ECO:0000256" key="10">
    <source>
        <dbReference type="ARBA" id="ARBA00048552"/>
    </source>
</evidence>
<evidence type="ECO:0000259" key="12">
    <source>
        <dbReference type="SMART" id="SM00662"/>
    </source>
</evidence>
<gene>
    <name evidence="11" type="primary">rpoA</name>
    <name evidence="13" type="ORF">UT34_C0002G0173</name>
</gene>
<dbReference type="NCBIfam" id="TIGR02027">
    <property type="entry name" value="rpoA"/>
    <property type="match status" value="1"/>
</dbReference>
<dbReference type="NCBIfam" id="NF003519">
    <property type="entry name" value="PRK05182.2-5"/>
    <property type="match status" value="1"/>
</dbReference>
<proteinExistence type="inferred from homology"/>
<dbReference type="FunFam" id="2.170.120.12:FF:000001">
    <property type="entry name" value="DNA-directed RNA polymerase subunit alpha"/>
    <property type="match status" value="1"/>
</dbReference>
<dbReference type="InterPro" id="IPR011262">
    <property type="entry name" value="DNA-dir_RNA_pol_insert"/>
</dbReference>
<evidence type="ECO:0000256" key="7">
    <source>
        <dbReference type="ARBA" id="ARBA00023163"/>
    </source>
</evidence>
<dbReference type="STRING" id="1619100.UT34_C0002G0173"/>
<dbReference type="SUPFAM" id="SSF55257">
    <property type="entry name" value="RBP11-like subunits of RNA polymerase"/>
    <property type="match status" value="1"/>
</dbReference>
<dbReference type="InterPro" id="IPR011773">
    <property type="entry name" value="DNA-dir_RpoA"/>
</dbReference>
<dbReference type="Pfam" id="PF01193">
    <property type="entry name" value="RNA_pol_L"/>
    <property type="match status" value="1"/>
</dbReference>
<dbReference type="Pfam" id="PF01000">
    <property type="entry name" value="RNA_pol_A_bac"/>
    <property type="match status" value="1"/>
</dbReference>
<dbReference type="GO" id="GO:0046983">
    <property type="term" value="F:protein dimerization activity"/>
    <property type="evidence" value="ECO:0007669"/>
    <property type="project" value="InterPro"/>
</dbReference>
<evidence type="ECO:0000313" key="13">
    <source>
        <dbReference type="EMBL" id="KKR05666.1"/>
    </source>
</evidence>
<dbReference type="PATRIC" id="fig|1619100.3.peg.721"/>
<evidence type="ECO:0000256" key="2">
    <source>
        <dbReference type="ARBA" id="ARBA00012418"/>
    </source>
</evidence>
<dbReference type="Gene3D" id="2.170.120.12">
    <property type="entry name" value="DNA-directed RNA polymerase, insert domain"/>
    <property type="match status" value="1"/>
</dbReference>
<feature type="region of interest" description="Alpha N-terminal domain (alpha-NTD)" evidence="11">
    <location>
        <begin position="1"/>
        <end position="233"/>
    </location>
</feature>
<evidence type="ECO:0000256" key="11">
    <source>
        <dbReference type="HAMAP-Rule" id="MF_00059"/>
    </source>
</evidence>
<sequence length="321" mass="34621">MLSFEDITVKVVEEEGNAGKYEISPLPKGYGHTLVNSLRRILLSSLGGSAITSVRIKGVEHEYSAVKGIKEDVVEIVLNLKQIRFKVSADEPQICKLQASGKGIVTAKDISVAAGVEVTNPEIVIANLTDDKASLVMEIVVEKGVGYREADDESRSEVGRIPVDADFSPIKSVNFEVTDARKGQMTNLDAVKISIETDGSIAPKQALLDSAKILQDFSGKVMVALGVSKKEVEQRAEELNTIPEVTPETAVVEDEVSSWKVEDLPISKRSKSGLLAGGFQTVGDLSHAKVADLLELPGFGNKSLNEVVELMKQYGIEIKSE</sequence>
<dbReference type="GO" id="GO:0003899">
    <property type="term" value="F:DNA-directed RNA polymerase activity"/>
    <property type="evidence" value="ECO:0007669"/>
    <property type="project" value="UniProtKB-UniRule"/>
</dbReference>
<evidence type="ECO:0000256" key="6">
    <source>
        <dbReference type="ARBA" id="ARBA00022695"/>
    </source>
</evidence>
<evidence type="ECO:0000256" key="9">
    <source>
        <dbReference type="ARBA" id="ARBA00033070"/>
    </source>
</evidence>
<evidence type="ECO:0000256" key="3">
    <source>
        <dbReference type="ARBA" id="ARBA00015972"/>
    </source>
</evidence>
<protein>
    <recommendedName>
        <fullName evidence="3 11">DNA-directed RNA polymerase subunit alpha</fullName>
        <shortName evidence="11">RNAP subunit alpha</shortName>
        <ecNumber evidence="2 11">2.7.7.6</ecNumber>
    </recommendedName>
    <alternativeName>
        <fullName evidence="9 11">RNA polymerase subunit alpha</fullName>
    </alternativeName>
    <alternativeName>
        <fullName evidence="8 11">Transcriptase subunit alpha</fullName>
    </alternativeName>
</protein>
<comment type="subunit">
    <text evidence="11">Homodimer. The RNAP catalytic core consists of 2 alpha, 1 beta, 1 beta' and 1 omega subunit. When a sigma factor is associated with the core the holoenzyme is formed, which can initiate transcription.</text>
</comment>
<dbReference type="EMBL" id="LBWK01000002">
    <property type="protein sequence ID" value="KKR05666.1"/>
    <property type="molecule type" value="Genomic_DNA"/>
</dbReference>
<keyword evidence="7 11" id="KW-0804">Transcription</keyword>
<comment type="caution">
    <text evidence="13">The sequence shown here is derived from an EMBL/GenBank/DDBJ whole genome shotgun (WGS) entry which is preliminary data.</text>
</comment>
<comment type="domain">
    <text evidence="11">The N-terminal domain is essential for RNAP assembly and basal transcription, whereas the C-terminal domain is involved in interaction with transcriptional regulators and with upstream promoter elements.</text>
</comment>
<dbReference type="Pfam" id="PF03118">
    <property type="entry name" value="RNA_pol_A_CTD"/>
    <property type="match status" value="1"/>
</dbReference>
<keyword evidence="4 11" id="KW-0240">DNA-directed RNA polymerase</keyword>
<evidence type="ECO:0000256" key="4">
    <source>
        <dbReference type="ARBA" id="ARBA00022478"/>
    </source>
</evidence>
<dbReference type="Gene3D" id="3.30.1360.10">
    <property type="entry name" value="RNA polymerase, RBP11-like subunit"/>
    <property type="match status" value="1"/>
</dbReference>
<dbReference type="GO" id="GO:0003677">
    <property type="term" value="F:DNA binding"/>
    <property type="evidence" value="ECO:0007669"/>
    <property type="project" value="UniProtKB-UniRule"/>
</dbReference>
<accession>A0A0G0MYQ9</accession>
<comment type="similarity">
    <text evidence="1 11">Belongs to the RNA polymerase alpha chain family.</text>
</comment>
<keyword evidence="6 11" id="KW-0548">Nucleotidyltransferase</keyword>